<name>A0A5A7VGZ0_CUCMM</name>
<comment type="caution">
    <text evidence="2">The sequence shown here is derived from an EMBL/GenBank/DDBJ whole genome shotgun (WGS) entry which is preliminary data.</text>
</comment>
<feature type="region of interest" description="Disordered" evidence="1">
    <location>
        <begin position="238"/>
        <end position="257"/>
    </location>
</feature>
<protein>
    <submittedName>
        <fullName evidence="2">CACTA en-spm transposon protein</fullName>
    </submittedName>
</protein>
<evidence type="ECO:0000313" key="2">
    <source>
        <dbReference type="EMBL" id="KAA0066594.1"/>
    </source>
</evidence>
<dbReference type="EMBL" id="SSTE01000887">
    <property type="protein sequence ID" value="KAA0066594.1"/>
    <property type="molecule type" value="Genomic_DNA"/>
</dbReference>
<organism evidence="2 3">
    <name type="scientific">Cucumis melo var. makuwa</name>
    <name type="common">Oriental melon</name>
    <dbReference type="NCBI Taxonomy" id="1194695"/>
    <lineage>
        <taxon>Eukaryota</taxon>
        <taxon>Viridiplantae</taxon>
        <taxon>Streptophyta</taxon>
        <taxon>Embryophyta</taxon>
        <taxon>Tracheophyta</taxon>
        <taxon>Spermatophyta</taxon>
        <taxon>Magnoliopsida</taxon>
        <taxon>eudicotyledons</taxon>
        <taxon>Gunneridae</taxon>
        <taxon>Pentapetalae</taxon>
        <taxon>rosids</taxon>
        <taxon>fabids</taxon>
        <taxon>Cucurbitales</taxon>
        <taxon>Cucurbitaceae</taxon>
        <taxon>Benincaseae</taxon>
        <taxon>Cucumis</taxon>
    </lineage>
</organism>
<dbReference type="Proteomes" id="UP000321393">
    <property type="component" value="Unassembled WGS sequence"/>
</dbReference>
<evidence type="ECO:0000256" key="1">
    <source>
        <dbReference type="SAM" id="MobiDB-lite"/>
    </source>
</evidence>
<accession>A0A5A7VGZ0</accession>
<sequence>MVIGESDASGSGDTNFYDVLNEVLYVQYPIGRNVWLINFGGTSQSFATPTPRRRAQSRLLEFEHYYAEMGVCAKDIYRLFLKWVNIGIEYVERFFVLDFNDQAMNRFVEHQMLSTFKEFWDDYYRHFKKYSDPKEARANPPHILSNHGPTRLLDRSSLTIIAVDRSQFYNDNMSSLSKEGSDRPCGVVLTNTRSRRNVRVASRRGCTSYPRGYSAILWGRDMRDGSTVDEAMLRTEEQIRNHDESMSQTQKGPPHDP</sequence>
<gene>
    <name evidence="2" type="ORF">E6C27_scaffold25G001710</name>
</gene>
<dbReference type="AlphaFoldDB" id="A0A5A7VGZ0"/>
<reference evidence="2 3" key="1">
    <citation type="submission" date="2019-08" db="EMBL/GenBank/DDBJ databases">
        <title>Draft genome sequences of two oriental melons (Cucumis melo L. var makuwa).</title>
        <authorList>
            <person name="Kwon S.-Y."/>
        </authorList>
    </citation>
    <scope>NUCLEOTIDE SEQUENCE [LARGE SCALE GENOMIC DNA]</scope>
    <source>
        <strain evidence="3">cv. SW 3</strain>
        <tissue evidence="2">Leaf</tissue>
    </source>
</reference>
<evidence type="ECO:0000313" key="3">
    <source>
        <dbReference type="Proteomes" id="UP000321393"/>
    </source>
</evidence>
<proteinExistence type="predicted"/>